<dbReference type="EMBL" id="CP029187">
    <property type="protein sequence ID" value="AWI25891.1"/>
    <property type="molecule type" value="Genomic_DNA"/>
</dbReference>
<evidence type="ECO:0000313" key="1">
    <source>
        <dbReference type="EMBL" id="AWI25891.1"/>
    </source>
</evidence>
<name>A0A2S1SHN9_9FLAO</name>
<proteinExistence type="predicted"/>
<sequence length="204" mass="23093">MKSLTLGKCVWDGGWFDTPSFTHANMPDYIYNTFVQGGIITIAQADEILNRMRAIPAEPAEFANINIEFTLEDALELKLSQQLDLNASFNLKNVKSFNFSGSVGKCFPNTDRLNIDKMLDEIKDGQWDQYKSGLRRAYIITELYYGKIEMSINSDMQAAFEGALPPEKLAASNKFTLGNTLSYIFESSDVPFAMRLERIKHFNS</sequence>
<reference evidence="1 2" key="1">
    <citation type="submission" date="2018-05" db="EMBL/GenBank/DDBJ databases">
        <title>Genome sequencing of Flavobacterium sp. HYN0049.</title>
        <authorList>
            <person name="Yi H."/>
            <person name="Baek C."/>
        </authorList>
    </citation>
    <scope>NUCLEOTIDE SEQUENCE [LARGE SCALE GENOMIC DNA]</scope>
    <source>
        <strain evidence="1 2">HYN0049</strain>
    </source>
</reference>
<accession>A0A2S1SHN9</accession>
<dbReference type="AlphaFoldDB" id="A0A2S1SHN9"/>
<gene>
    <name evidence="1" type="ORF">HYN49_08250</name>
</gene>
<dbReference type="KEGG" id="fpal:HYN49_08250"/>
<dbReference type="Proteomes" id="UP000244937">
    <property type="component" value="Chromosome"/>
</dbReference>
<protein>
    <submittedName>
        <fullName evidence="1">Uncharacterized protein</fullName>
    </submittedName>
</protein>
<organism evidence="1 2">
    <name type="scientific">Flavobacterium pallidum</name>
    <dbReference type="NCBI Taxonomy" id="2172098"/>
    <lineage>
        <taxon>Bacteria</taxon>
        <taxon>Pseudomonadati</taxon>
        <taxon>Bacteroidota</taxon>
        <taxon>Flavobacteriia</taxon>
        <taxon>Flavobacteriales</taxon>
        <taxon>Flavobacteriaceae</taxon>
        <taxon>Flavobacterium</taxon>
    </lineage>
</organism>
<evidence type="ECO:0000313" key="2">
    <source>
        <dbReference type="Proteomes" id="UP000244937"/>
    </source>
</evidence>
<keyword evidence="2" id="KW-1185">Reference proteome</keyword>